<evidence type="ECO:0000313" key="2">
    <source>
        <dbReference type="Proteomes" id="UP001214603"/>
    </source>
</evidence>
<dbReference type="GO" id="GO:0047617">
    <property type="term" value="F:fatty acyl-CoA hydrolase activity"/>
    <property type="evidence" value="ECO:0007669"/>
    <property type="project" value="TreeGrafter"/>
</dbReference>
<protein>
    <submittedName>
        <fullName evidence="1">Uncharacterized protein</fullName>
    </submittedName>
</protein>
<name>A0AAF0IRN9_9BASI</name>
<dbReference type="Gene3D" id="3.10.129.10">
    <property type="entry name" value="Hotdog Thioesterase"/>
    <property type="match status" value="1"/>
</dbReference>
<dbReference type="Proteomes" id="UP001214603">
    <property type="component" value="Chromosome 2"/>
</dbReference>
<dbReference type="SUPFAM" id="SSF54637">
    <property type="entry name" value="Thioesterase/thiol ester dehydrase-isomerase"/>
    <property type="match status" value="1"/>
</dbReference>
<gene>
    <name evidence="1" type="ORF">MOBT1_001308</name>
</gene>
<dbReference type="EMBL" id="CP119935">
    <property type="protein sequence ID" value="WFD02627.1"/>
    <property type="molecule type" value="Genomic_DNA"/>
</dbReference>
<dbReference type="CDD" id="cd00586">
    <property type="entry name" value="4HBT"/>
    <property type="match status" value="1"/>
</dbReference>
<keyword evidence="2" id="KW-1185">Reference proteome</keyword>
<dbReference type="InterPro" id="IPR029069">
    <property type="entry name" value="HotDog_dom_sf"/>
</dbReference>
<dbReference type="Pfam" id="PF13279">
    <property type="entry name" value="4HBT_2"/>
    <property type="match status" value="1"/>
</dbReference>
<dbReference type="AlphaFoldDB" id="A0AAF0IRN9"/>
<dbReference type="InterPro" id="IPR050563">
    <property type="entry name" value="4-hydroxybenzoyl-CoA_TE"/>
</dbReference>
<proteinExistence type="predicted"/>
<sequence length="182" mass="21211">MIASTLPSMETIRGLQKEREAQIEEAELEVAKLGFPQQGIFRQELIWGDHDQFQHVNNVHYIRWLESARMHWVKLLASSLPPQMYDDLRLGRNVGVILATNFCRYRRPLLYPDTVLIGQSVKWPLERDDRFTVKSAIYSVNQRAVVAEAENDTVTYDYNQLRKAPIPPELRAALEAWQYRGK</sequence>
<evidence type="ECO:0000313" key="1">
    <source>
        <dbReference type="EMBL" id="WFD02627.1"/>
    </source>
</evidence>
<dbReference type="PANTHER" id="PTHR31793">
    <property type="entry name" value="4-HYDROXYBENZOYL-COA THIOESTERASE FAMILY MEMBER"/>
    <property type="match status" value="1"/>
</dbReference>
<organism evidence="1 2">
    <name type="scientific">Malassezia obtusa</name>
    <dbReference type="NCBI Taxonomy" id="76774"/>
    <lineage>
        <taxon>Eukaryota</taxon>
        <taxon>Fungi</taxon>
        <taxon>Dikarya</taxon>
        <taxon>Basidiomycota</taxon>
        <taxon>Ustilaginomycotina</taxon>
        <taxon>Malasseziomycetes</taxon>
        <taxon>Malasseziales</taxon>
        <taxon>Malasseziaceae</taxon>
        <taxon>Malassezia</taxon>
    </lineage>
</organism>
<accession>A0AAF0IRN9</accession>
<reference evidence="1" key="1">
    <citation type="submission" date="2023-03" db="EMBL/GenBank/DDBJ databases">
        <title>Mating type loci evolution in Malassezia.</title>
        <authorList>
            <person name="Coelho M.A."/>
        </authorList>
    </citation>
    <scope>NUCLEOTIDE SEQUENCE</scope>
    <source>
        <strain evidence="1">CBS 7876</strain>
    </source>
</reference>
<dbReference type="PANTHER" id="PTHR31793:SF39">
    <property type="entry name" value="THIOESTERASE_THIOL ESTER DEHYDRASE-ISOMERASE"/>
    <property type="match status" value="1"/>
</dbReference>